<dbReference type="Proteomes" id="UP000051497">
    <property type="component" value="Unassembled WGS sequence"/>
</dbReference>
<reference evidence="3" key="2">
    <citation type="journal article" date="2016" name="Genome Announc.">
        <title>Draft Genome Sequences of Two Novel Amoeba-Resistant Intranuclear Bacteria, 'Candidatus Berkiella cookevillensis' and 'Candidatus Berkiella aquae'.</title>
        <authorList>
            <person name="Mehari Y.T."/>
            <person name="Arivett B.A."/>
            <person name="Farone A.L."/>
            <person name="Gunderson J.H."/>
            <person name="Farone M.B."/>
        </authorList>
    </citation>
    <scope>NUCLEOTIDE SEQUENCE</scope>
    <source>
        <strain evidence="3">HT99</strain>
    </source>
</reference>
<dbReference type="RefSeq" id="WP_075065463.1">
    <property type="nucleotide sequence ID" value="NZ_LKAJ02000001.1"/>
</dbReference>
<evidence type="ECO:0000313" key="2">
    <source>
        <dbReference type="EMBL" id="KRG22413.1"/>
    </source>
</evidence>
<protein>
    <submittedName>
        <fullName evidence="2">Uncharacterized protein</fullName>
    </submittedName>
</protein>
<evidence type="ECO:0000256" key="1">
    <source>
        <dbReference type="SAM" id="SignalP"/>
    </source>
</evidence>
<evidence type="ECO:0000313" key="4">
    <source>
        <dbReference type="Proteomes" id="UP000051497"/>
    </source>
</evidence>
<dbReference type="AlphaFoldDB" id="A0A0Q9YNP2"/>
<organism evidence="2">
    <name type="scientific">Candidatus Berkiella aquae</name>
    <dbReference type="NCBI Taxonomy" id="295108"/>
    <lineage>
        <taxon>Bacteria</taxon>
        <taxon>Pseudomonadati</taxon>
        <taxon>Pseudomonadota</taxon>
        <taxon>Gammaproteobacteria</taxon>
        <taxon>Candidatus Berkiellales</taxon>
        <taxon>Candidatus Berkiellaceae</taxon>
        <taxon>Candidatus Berkiella</taxon>
    </lineage>
</organism>
<feature type="signal peptide" evidence="1">
    <location>
        <begin position="1"/>
        <end position="23"/>
    </location>
</feature>
<name>A0A0Q9YNP2_9GAMM</name>
<reference evidence="2" key="1">
    <citation type="submission" date="2015-09" db="EMBL/GenBank/DDBJ databases">
        <title>Draft Genome Sequences of Two Novel Amoeba-resistant Intranuclear Bacteria, Candidatus Berkiella cookevillensis and Candidatus Berkiella aquae.</title>
        <authorList>
            <person name="Mehari Y.T."/>
            <person name="Arivett B.A."/>
            <person name="Farone A.L."/>
            <person name="Gunderson J.H."/>
            <person name="Farone M.B."/>
        </authorList>
    </citation>
    <scope>NUCLEOTIDE SEQUENCE [LARGE SCALE GENOMIC DNA]</scope>
    <source>
        <strain evidence="2">HT99</strain>
    </source>
</reference>
<accession>A0A0Q9YNP2</accession>
<keyword evidence="1" id="KW-0732">Signal</keyword>
<dbReference type="EMBL" id="LKAJ02000001">
    <property type="protein sequence ID" value="MCS5712386.1"/>
    <property type="molecule type" value="Genomic_DNA"/>
</dbReference>
<comment type="caution">
    <text evidence="2">The sequence shown here is derived from an EMBL/GenBank/DDBJ whole genome shotgun (WGS) entry which is preliminary data.</text>
</comment>
<sequence>MSQRKWLSAALFFALTSATSAFAIEGSGGVDRDRVGGNNWDRQTRSYEDRDYGYYYQDANLRARHQQLREDLDERQYKDFDVQDRMNN</sequence>
<keyword evidence="4" id="KW-1185">Reference proteome</keyword>
<evidence type="ECO:0000313" key="3">
    <source>
        <dbReference type="EMBL" id="MCS5712386.1"/>
    </source>
</evidence>
<reference evidence="3" key="3">
    <citation type="submission" date="2021-06" db="EMBL/GenBank/DDBJ databases">
        <title>Genomic Description and Analysis of Intracellular Bacteria, Candidatus Berkiella cookevillensis and Candidatus Berkiella aquae.</title>
        <authorList>
            <person name="Kidane D.T."/>
            <person name="Mehari Y.T."/>
            <person name="Rice F.C."/>
            <person name="Arivett B.A."/>
            <person name="Farone A.L."/>
            <person name="Berk S.G."/>
            <person name="Farone M.B."/>
        </authorList>
    </citation>
    <scope>NUCLEOTIDE SEQUENCE</scope>
    <source>
        <strain evidence="3">HT99</strain>
    </source>
</reference>
<proteinExistence type="predicted"/>
<gene>
    <name evidence="2" type="ORF">HT99x_00835</name>
    <name evidence="3" type="ORF">HT99x_013170</name>
</gene>
<dbReference type="EMBL" id="LKAJ01000002">
    <property type="protein sequence ID" value="KRG22413.1"/>
    <property type="molecule type" value="Genomic_DNA"/>
</dbReference>
<feature type="chain" id="PRO_5043129738" evidence="1">
    <location>
        <begin position="24"/>
        <end position="88"/>
    </location>
</feature>